<keyword evidence="9" id="KW-0539">Nucleus</keyword>
<evidence type="ECO:0000256" key="2">
    <source>
        <dbReference type="ARBA" id="ARBA00004496"/>
    </source>
</evidence>
<evidence type="ECO:0000256" key="6">
    <source>
        <dbReference type="ARBA" id="ARBA00022517"/>
    </source>
</evidence>
<keyword evidence="5" id="KW-0963">Cytoplasm</keyword>
<dbReference type="InterPro" id="IPR010414">
    <property type="entry name" value="FRG1"/>
</dbReference>
<keyword evidence="7" id="KW-0517">Myogenesis</keyword>
<dbReference type="AlphaFoldDB" id="A0A0B6YAB4"/>
<dbReference type="Gene3D" id="2.80.10.50">
    <property type="match status" value="1"/>
</dbReference>
<sequence length="269" mass="30080">MADDYAMVRGGKLNLKGDKHNNKKSKKEKRHKRKHDEQAAAASATVDIEKSDIAKHGGWWEIKKFGDITSNIAVELADHSYITALDTGGLALGKPRNEGDGPDPSEIFTAIKINDIKIALKSGYGKYLTVEADGSVTGRAEAMGSREQFEPVFQDGKVALNAYNNCFMSCNEDGDIECTSSKAGSGEFVRLRSSAVRERDPLENIPKEERGSVKDAEINYVKKFQSFQDRRLRVSEVDKTELKKAKKEGDFHEVLLDRREKMKADRYCK</sequence>
<feature type="region of interest" description="Disordered" evidence="11">
    <location>
        <begin position="1"/>
        <end position="43"/>
    </location>
</feature>
<evidence type="ECO:0000313" key="12">
    <source>
        <dbReference type="EMBL" id="CEK52380.1"/>
    </source>
</evidence>
<evidence type="ECO:0000256" key="9">
    <source>
        <dbReference type="ARBA" id="ARBA00023242"/>
    </source>
</evidence>
<dbReference type="GO" id="GO:0015030">
    <property type="term" value="C:Cajal body"/>
    <property type="evidence" value="ECO:0007669"/>
    <property type="project" value="UniProtKB-SubCell"/>
</dbReference>
<dbReference type="GO" id="GO:0006364">
    <property type="term" value="P:rRNA processing"/>
    <property type="evidence" value="ECO:0007669"/>
    <property type="project" value="UniProtKB-KW"/>
</dbReference>
<dbReference type="InterPro" id="IPR013865">
    <property type="entry name" value="FAM32A"/>
</dbReference>
<dbReference type="FunFam" id="2.80.10.50:FF:000061">
    <property type="entry name" value="Protein FRG1"/>
    <property type="match status" value="1"/>
</dbReference>
<dbReference type="Pfam" id="PF06229">
    <property type="entry name" value="FRG1"/>
    <property type="match status" value="1"/>
</dbReference>
<evidence type="ECO:0000256" key="7">
    <source>
        <dbReference type="ARBA" id="ARBA00022541"/>
    </source>
</evidence>
<dbReference type="GO" id="GO:0007517">
    <property type="term" value="P:muscle organ development"/>
    <property type="evidence" value="ECO:0007669"/>
    <property type="project" value="UniProtKB-KW"/>
</dbReference>
<keyword evidence="8" id="KW-0698">rRNA processing</keyword>
<evidence type="ECO:0000256" key="4">
    <source>
        <dbReference type="ARBA" id="ARBA00010878"/>
    </source>
</evidence>
<evidence type="ECO:0000256" key="10">
    <source>
        <dbReference type="ARBA" id="ARBA00072064"/>
    </source>
</evidence>
<proteinExistence type="inferred from homology"/>
<dbReference type="GO" id="GO:0071013">
    <property type="term" value="C:catalytic step 2 spliceosome"/>
    <property type="evidence" value="ECO:0007669"/>
    <property type="project" value="TreeGrafter"/>
</dbReference>
<comment type="subcellular location">
    <subcellularLocation>
        <location evidence="2">Cytoplasm</location>
    </subcellularLocation>
    <subcellularLocation>
        <location evidence="1">Nucleus</location>
        <location evidence="1">Cajal body</location>
    </subcellularLocation>
    <subcellularLocation>
        <location evidence="3">Nucleus</location>
        <location evidence="3">Nucleolus</location>
    </subcellularLocation>
</comment>
<evidence type="ECO:0000256" key="1">
    <source>
        <dbReference type="ARBA" id="ARBA00004408"/>
    </source>
</evidence>
<dbReference type="SUPFAM" id="SSF50405">
    <property type="entry name" value="Actin-crosslinking proteins"/>
    <property type="match status" value="1"/>
</dbReference>
<dbReference type="PANTHER" id="PTHR12928:SF0">
    <property type="entry name" value="FSHD REGION GENE 1"/>
    <property type="match status" value="1"/>
</dbReference>
<protein>
    <recommendedName>
        <fullName evidence="10">Protein FRG1 homolog</fullName>
    </recommendedName>
</protein>
<keyword evidence="6" id="KW-0690">Ribosome biogenesis</keyword>
<evidence type="ECO:0000256" key="8">
    <source>
        <dbReference type="ARBA" id="ARBA00022552"/>
    </source>
</evidence>
<comment type="similarity">
    <text evidence="4">Belongs to the FRG1 family.</text>
</comment>
<organism evidence="12">
    <name type="scientific">Arion vulgaris</name>
    <dbReference type="NCBI Taxonomy" id="1028688"/>
    <lineage>
        <taxon>Eukaryota</taxon>
        <taxon>Metazoa</taxon>
        <taxon>Spiralia</taxon>
        <taxon>Lophotrochozoa</taxon>
        <taxon>Mollusca</taxon>
        <taxon>Gastropoda</taxon>
        <taxon>Heterobranchia</taxon>
        <taxon>Euthyneura</taxon>
        <taxon>Panpulmonata</taxon>
        <taxon>Eupulmonata</taxon>
        <taxon>Stylommatophora</taxon>
        <taxon>Helicina</taxon>
        <taxon>Arionoidea</taxon>
        <taxon>Arionidae</taxon>
        <taxon>Arion</taxon>
    </lineage>
</organism>
<dbReference type="GO" id="GO:0055120">
    <property type="term" value="C:striated muscle dense body"/>
    <property type="evidence" value="ECO:0007669"/>
    <property type="project" value="TreeGrafter"/>
</dbReference>
<evidence type="ECO:0000256" key="11">
    <source>
        <dbReference type="SAM" id="MobiDB-lite"/>
    </source>
</evidence>
<evidence type="ECO:0000256" key="3">
    <source>
        <dbReference type="ARBA" id="ARBA00004604"/>
    </source>
</evidence>
<feature type="compositionally biased region" description="Basic residues" evidence="11">
    <location>
        <begin position="21"/>
        <end position="34"/>
    </location>
</feature>
<dbReference type="PANTHER" id="PTHR12928">
    <property type="entry name" value="FRG1 PROTEIN"/>
    <property type="match status" value="1"/>
</dbReference>
<dbReference type="EMBL" id="HACG01005515">
    <property type="protein sequence ID" value="CEK52380.1"/>
    <property type="molecule type" value="Transcribed_RNA"/>
</dbReference>
<dbReference type="GO" id="GO:0005730">
    <property type="term" value="C:nucleolus"/>
    <property type="evidence" value="ECO:0007669"/>
    <property type="project" value="UniProtKB-SubCell"/>
</dbReference>
<dbReference type="CDD" id="cd23338">
    <property type="entry name" value="beta-trefoil_FSCN_FRG1"/>
    <property type="match status" value="1"/>
</dbReference>
<dbReference type="GO" id="GO:0051015">
    <property type="term" value="F:actin filament binding"/>
    <property type="evidence" value="ECO:0007669"/>
    <property type="project" value="TreeGrafter"/>
</dbReference>
<reference evidence="12" key="1">
    <citation type="submission" date="2014-12" db="EMBL/GenBank/DDBJ databases">
        <title>Insight into the proteome of Arion vulgaris.</title>
        <authorList>
            <person name="Aradska J."/>
            <person name="Bulat T."/>
            <person name="Smidak R."/>
            <person name="Sarate P."/>
            <person name="Gangsoo J."/>
            <person name="Sialana F."/>
            <person name="Bilban M."/>
            <person name="Lubec G."/>
        </authorList>
    </citation>
    <scope>NUCLEOTIDE SEQUENCE</scope>
    <source>
        <tissue evidence="12">Skin</tissue>
    </source>
</reference>
<accession>A0A0B6YAB4</accession>
<gene>
    <name evidence="12" type="primary">ORF16552</name>
</gene>
<dbReference type="Pfam" id="PF08555">
    <property type="entry name" value="FAM32A"/>
    <property type="match status" value="1"/>
</dbReference>
<name>A0A0B6YAB4_9EUPU</name>
<evidence type="ECO:0000256" key="5">
    <source>
        <dbReference type="ARBA" id="ARBA00022490"/>
    </source>
</evidence>
<dbReference type="InterPro" id="IPR008999">
    <property type="entry name" value="Actin-crosslinking"/>
</dbReference>